<dbReference type="AlphaFoldDB" id="A0AAF0EUC6"/>
<dbReference type="InterPro" id="IPR018946">
    <property type="entry name" value="PhoD-like_MPP"/>
</dbReference>
<sequence length="575" mass="65537">MYPLTLGPLLRYDTVEEGTYHAFAMIVTEHAMDTARESLSAPNLVYASNGDASTALQSQAKLLYVYDDVDRSKRHVFWRFKIEVALNDGPQTITYAVDGITQPCDFVVPSKTQNFRWAGHSCNGFSSGVNTEEWGGPDPLWRDVLAEHERDPFHLVMGGGDQIYNDTITSIPELKEWNEEEDRVKAMQMPLTDEIKAGIDRYLFRHYAEWFGSGAFSKAISRIPMVNMLDDHDLIDGFGTYPDRLMNSPIFNGIGKQGFFFYLLFQQFVVDEEDDISNSPARAGANTPFRSFIIGGPGAYIPFPTHSILTYLGPQQYMLLLDCRAQRRLDEICAKDTYDRCREAILRLPDGVKHLIIQLGVPLAYPRMVLIEKLLSSKFNPIVFLAKKLLPKFTNNFNGQVELLDDLNDHWCAIGHKRERNRLIESLHDIAVRKRIRISFISGDVHAGGCSIFEDIRHTKPEEDHKYMVAMITSAIVNVPPPAPVITMINALARKKHKTLHHLFTREYMLPLFEKDFSGKPQKNKYIVGARNWCATEYDTKTNELVMQLRVEKEQGTGKVATFEVRAPPPNFRKH</sequence>
<name>A0AAF0EUC6_9BASI</name>
<proteinExistence type="predicted"/>
<dbReference type="Gene3D" id="3.60.21.70">
    <property type="entry name" value="PhoD-like phosphatase"/>
    <property type="match status" value="1"/>
</dbReference>
<dbReference type="GO" id="GO:0016020">
    <property type="term" value="C:membrane"/>
    <property type="evidence" value="ECO:0007669"/>
    <property type="project" value="TreeGrafter"/>
</dbReference>
<reference evidence="2" key="1">
    <citation type="submission" date="2023-03" db="EMBL/GenBank/DDBJ databases">
        <title>Mating type loci evolution in Malassezia.</title>
        <authorList>
            <person name="Coelho M.A."/>
        </authorList>
    </citation>
    <scope>NUCLEOTIDE SEQUENCE</scope>
    <source>
        <strain evidence="2">CBS 11721</strain>
    </source>
</reference>
<dbReference type="CDD" id="cd07389">
    <property type="entry name" value="MPP_PhoD"/>
    <property type="match status" value="1"/>
</dbReference>
<keyword evidence="3" id="KW-1185">Reference proteome</keyword>
<organism evidence="2 3">
    <name type="scientific">Malassezia cuniculi</name>
    <dbReference type="NCBI Taxonomy" id="948313"/>
    <lineage>
        <taxon>Eukaryota</taxon>
        <taxon>Fungi</taxon>
        <taxon>Dikarya</taxon>
        <taxon>Basidiomycota</taxon>
        <taxon>Ustilaginomycotina</taxon>
        <taxon>Malasseziomycetes</taxon>
        <taxon>Malasseziales</taxon>
        <taxon>Malasseziaceae</taxon>
        <taxon>Malassezia</taxon>
    </lineage>
</organism>
<dbReference type="PANTHER" id="PTHR46689:SF1">
    <property type="entry name" value="PHOD-LIKE PHOSPHATASE DOMAIN-CONTAINING PROTEIN"/>
    <property type="match status" value="1"/>
</dbReference>
<dbReference type="EMBL" id="CP119878">
    <property type="protein sequence ID" value="WFD34511.1"/>
    <property type="molecule type" value="Genomic_DNA"/>
</dbReference>
<evidence type="ECO:0000313" key="2">
    <source>
        <dbReference type="EMBL" id="WFD34511.1"/>
    </source>
</evidence>
<feature type="domain" description="PhoD-like phosphatase" evidence="1">
    <location>
        <begin position="392"/>
        <end position="559"/>
    </location>
</feature>
<dbReference type="Proteomes" id="UP001219933">
    <property type="component" value="Chromosome 2"/>
</dbReference>
<protein>
    <recommendedName>
        <fullName evidence="1">PhoD-like phosphatase domain-containing protein</fullName>
    </recommendedName>
</protein>
<dbReference type="InterPro" id="IPR043904">
    <property type="entry name" value="PhoD_2-like"/>
</dbReference>
<gene>
    <name evidence="2" type="ORF">MCUN1_001352</name>
</gene>
<dbReference type="InterPro" id="IPR038607">
    <property type="entry name" value="PhoD-like_sf"/>
</dbReference>
<dbReference type="PANTHER" id="PTHR46689">
    <property type="entry name" value="MEMBRANE PROTEIN, PUTATIVE-RELATED"/>
    <property type="match status" value="1"/>
</dbReference>
<feature type="domain" description="PhoD-like phosphatase" evidence="1">
    <location>
        <begin position="89"/>
        <end position="376"/>
    </location>
</feature>
<evidence type="ECO:0000313" key="3">
    <source>
        <dbReference type="Proteomes" id="UP001219933"/>
    </source>
</evidence>
<accession>A0AAF0EUC6</accession>
<dbReference type="Pfam" id="PF19050">
    <property type="entry name" value="PhoD_2"/>
    <property type="match status" value="2"/>
</dbReference>
<evidence type="ECO:0000259" key="1">
    <source>
        <dbReference type="Pfam" id="PF19050"/>
    </source>
</evidence>